<evidence type="ECO:0000256" key="3">
    <source>
        <dbReference type="ARBA" id="ARBA00023082"/>
    </source>
</evidence>
<dbReference type="PANTHER" id="PTHR43133">
    <property type="entry name" value="RNA POLYMERASE ECF-TYPE SIGMA FACTO"/>
    <property type="match status" value="1"/>
</dbReference>
<evidence type="ECO:0000256" key="2">
    <source>
        <dbReference type="ARBA" id="ARBA00023015"/>
    </source>
</evidence>
<dbReference type="Gene3D" id="1.10.10.10">
    <property type="entry name" value="Winged helix-like DNA-binding domain superfamily/Winged helix DNA-binding domain"/>
    <property type="match status" value="1"/>
</dbReference>
<evidence type="ECO:0000313" key="6">
    <source>
        <dbReference type="Proteomes" id="UP001597548"/>
    </source>
</evidence>
<reference evidence="6" key="1">
    <citation type="journal article" date="2019" name="Int. J. Syst. Evol. Microbiol.">
        <title>The Global Catalogue of Microorganisms (GCM) 10K type strain sequencing project: providing services to taxonomists for standard genome sequencing and annotation.</title>
        <authorList>
            <consortium name="The Broad Institute Genomics Platform"/>
            <consortium name="The Broad Institute Genome Sequencing Center for Infectious Disease"/>
            <person name="Wu L."/>
            <person name="Ma J."/>
        </authorList>
    </citation>
    <scope>NUCLEOTIDE SEQUENCE [LARGE SCALE GENOMIC DNA]</scope>
    <source>
        <strain evidence="6">KCTC 32514</strain>
    </source>
</reference>
<keyword evidence="4" id="KW-0804">Transcription</keyword>
<comment type="caution">
    <text evidence="5">The sequence shown here is derived from an EMBL/GenBank/DDBJ whole genome shotgun (WGS) entry which is preliminary data.</text>
</comment>
<protein>
    <submittedName>
        <fullName evidence="5">RNA polymerase sigma factor</fullName>
    </submittedName>
</protein>
<dbReference type="InterPro" id="IPR013325">
    <property type="entry name" value="RNA_pol_sigma_r2"/>
</dbReference>
<dbReference type="SUPFAM" id="SSF88659">
    <property type="entry name" value="Sigma3 and sigma4 domains of RNA polymerase sigma factors"/>
    <property type="match status" value="1"/>
</dbReference>
<dbReference type="Gene3D" id="1.10.1740.10">
    <property type="match status" value="1"/>
</dbReference>
<name>A0ABW5ZUB5_9FLAO</name>
<evidence type="ECO:0000256" key="1">
    <source>
        <dbReference type="ARBA" id="ARBA00010641"/>
    </source>
</evidence>
<dbReference type="EMBL" id="JBHUOS010000010">
    <property type="protein sequence ID" value="MFD2916599.1"/>
    <property type="molecule type" value="Genomic_DNA"/>
</dbReference>
<dbReference type="InterPro" id="IPR013324">
    <property type="entry name" value="RNA_pol_sigma_r3/r4-like"/>
</dbReference>
<evidence type="ECO:0000313" key="5">
    <source>
        <dbReference type="EMBL" id="MFD2916599.1"/>
    </source>
</evidence>
<dbReference type="NCBIfam" id="TIGR02937">
    <property type="entry name" value="sigma70-ECF"/>
    <property type="match status" value="1"/>
</dbReference>
<dbReference type="SUPFAM" id="SSF88946">
    <property type="entry name" value="Sigma2 domain of RNA polymerase sigma factors"/>
    <property type="match status" value="1"/>
</dbReference>
<dbReference type="RefSeq" id="WP_194506536.1">
    <property type="nucleotide sequence ID" value="NZ_JADILU010000001.1"/>
</dbReference>
<dbReference type="InterPro" id="IPR014284">
    <property type="entry name" value="RNA_pol_sigma-70_dom"/>
</dbReference>
<accession>A0ABW5ZUB5</accession>
<evidence type="ECO:0000256" key="4">
    <source>
        <dbReference type="ARBA" id="ARBA00023163"/>
    </source>
</evidence>
<keyword evidence="6" id="KW-1185">Reference proteome</keyword>
<sequence length="184" mass="21549">MEHHYVDALKQGDEKLIKELYGNYRNEFLFFSKKYNIAGADSLDIYQESFLAIRKHALSGKLYDVNSSFKTYLFGIGKHLIYKKLKEYSKNQSYELQVHKVDFDYEEISIDATGNLTKEQELLRHYFKQLGKSCQQMLTLSFYRGLTNEEIATLKGYESEAVVRSQKSRCLKTLKDLIKKSPQI</sequence>
<comment type="similarity">
    <text evidence="1">Belongs to the sigma-70 factor family. ECF subfamily.</text>
</comment>
<proteinExistence type="inferred from homology"/>
<organism evidence="5 6">
    <name type="scientific">Psychroserpens luteus</name>
    <dbReference type="NCBI Taxonomy" id="1434066"/>
    <lineage>
        <taxon>Bacteria</taxon>
        <taxon>Pseudomonadati</taxon>
        <taxon>Bacteroidota</taxon>
        <taxon>Flavobacteriia</taxon>
        <taxon>Flavobacteriales</taxon>
        <taxon>Flavobacteriaceae</taxon>
        <taxon>Psychroserpens</taxon>
    </lineage>
</organism>
<dbReference type="Proteomes" id="UP001597548">
    <property type="component" value="Unassembled WGS sequence"/>
</dbReference>
<dbReference type="InterPro" id="IPR039425">
    <property type="entry name" value="RNA_pol_sigma-70-like"/>
</dbReference>
<gene>
    <name evidence="5" type="ORF">ACFS29_13170</name>
</gene>
<dbReference type="PANTHER" id="PTHR43133:SF46">
    <property type="entry name" value="RNA POLYMERASE SIGMA-70 FACTOR ECF SUBFAMILY"/>
    <property type="match status" value="1"/>
</dbReference>
<keyword evidence="2" id="KW-0805">Transcription regulation</keyword>
<keyword evidence="3" id="KW-0731">Sigma factor</keyword>
<dbReference type="InterPro" id="IPR036388">
    <property type="entry name" value="WH-like_DNA-bd_sf"/>
</dbReference>